<evidence type="ECO:0000313" key="3">
    <source>
        <dbReference type="Proteomes" id="UP000594749"/>
    </source>
</evidence>
<dbReference type="GO" id="GO:0009086">
    <property type="term" value="P:methionine biosynthetic process"/>
    <property type="evidence" value="ECO:0007669"/>
    <property type="project" value="InterPro"/>
</dbReference>
<sequence length="367" mass="42524">MSKYSYDIVGSFLRPKKLKEARAKFTSGEISAQDLKEIEDECIKELVEKEKELNLPFITDGEFRREYWHLDFLSFIGGIKRVKASKWSVEFKGNKPKANTIVIEDKIHFDKSHPFLNHFKFLANLTQNAKMTIPSPSMLHLIPCVREENYEPIEIYAKDDNQIYKDIANTYIDAMKEFYKLGCKHLQLDDTSWGEFCDAEKVKAYEARGVNLEKIKDNYVWMLNEIVKAKPDDMIVSVHVCRGNFRSTWFSSGGYESVAKVLFGKCNVDMFFLEYDNDRSGGFEPLRYIKDQKVVLGLITSKFPELEDKDSIKARVKEAIKFVSLDQLLLSTQCGFSSTEEGNELSEDEQWAKIRLVQELAKEIWGE</sequence>
<dbReference type="Gene3D" id="3.20.20.210">
    <property type="match status" value="1"/>
</dbReference>
<dbReference type="CDD" id="cd03311">
    <property type="entry name" value="CIMS_C_terminal_like"/>
    <property type="match status" value="1"/>
</dbReference>
<dbReference type="GO" id="GO:0008270">
    <property type="term" value="F:zinc ion binding"/>
    <property type="evidence" value="ECO:0007669"/>
    <property type="project" value="InterPro"/>
</dbReference>
<dbReference type="GO" id="GO:0032259">
    <property type="term" value="P:methylation"/>
    <property type="evidence" value="ECO:0007669"/>
    <property type="project" value="UniProtKB-KW"/>
</dbReference>
<dbReference type="GO" id="GO:0003871">
    <property type="term" value="F:5-methyltetrahydropteroyltriglutamate-homocysteine S-methyltransferase activity"/>
    <property type="evidence" value="ECO:0007669"/>
    <property type="project" value="UniProtKB-EC"/>
</dbReference>
<dbReference type="PANTHER" id="PTHR43844">
    <property type="entry name" value="METHIONINE SYNTHASE"/>
    <property type="match status" value="1"/>
</dbReference>
<gene>
    <name evidence="2" type="ORF">IMC76_00700</name>
</gene>
<dbReference type="InterPro" id="IPR038071">
    <property type="entry name" value="UROD/MetE-like_sf"/>
</dbReference>
<proteinExistence type="predicted"/>
<evidence type="ECO:0000313" key="2">
    <source>
        <dbReference type="EMBL" id="QOQ87370.1"/>
    </source>
</evidence>
<name>A0A7M1LG11_9BACT</name>
<protein>
    <submittedName>
        <fullName evidence="2">5-methyltetrahydropteroyltriglutamate--homocysteine S-methyltransferase</fullName>
        <ecNumber evidence="2">2.1.1.14</ecNumber>
    </submittedName>
</protein>
<dbReference type="OrthoDB" id="6430685at2"/>
<dbReference type="NCBIfam" id="NF005085">
    <property type="entry name" value="PRK06520.1"/>
    <property type="match status" value="1"/>
</dbReference>
<dbReference type="SUPFAM" id="SSF51726">
    <property type="entry name" value="UROD/MetE-like"/>
    <property type="match status" value="1"/>
</dbReference>
<dbReference type="InterPro" id="IPR002629">
    <property type="entry name" value="Met_Synth_C/arc"/>
</dbReference>
<dbReference type="Pfam" id="PF01717">
    <property type="entry name" value="Meth_synt_2"/>
    <property type="match status" value="1"/>
</dbReference>
<dbReference type="AlphaFoldDB" id="A0A7M1LG11"/>
<dbReference type="RefSeq" id="WP_025802932.1">
    <property type="nucleotide sequence ID" value="NZ_CP053842.1"/>
</dbReference>
<dbReference type="EMBL" id="CP063078">
    <property type="protein sequence ID" value="QOQ87370.1"/>
    <property type="molecule type" value="Genomic_DNA"/>
</dbReference>
<organism evidence="2 3">
    <name type="scientific">Campylobacter corcagiensis</name>
    <dbReference type="NCBI Taxonomy" id="1448857"/>
    <lineage>
        <taxon>Bacteria</taxon>
        <taxon>Pseudomonadati</taxon>
        <taxon>Campylobacterota</taxon>
        <taxon>Epsilonproteobacteria</taxon>
        <taxon>Campylobacterales</taxon>
        <taxon>Campylobacteraceae</taxon>
        <taxon>Campylobacter</taxon>
    </lineage>
</organism>
<keyword evidence="2" id="KW-0489">Methyltransferase</keyword>
<reference evidence="2 3" key="1">
    <citation type="submission" date="2020-10" db="EMBL/GenBank/DDBJ databases">
        <title>Campylobacter and Helicobacter PacBio genomes.</title>
        <authorList>
            <person name="Lane C."/>
        </authorList>
    </citation>
    <scope>NUCLEOTIDE SEQUENCE [LARGE SCALE GENOMIC DNA]</scope>
    <source>
        <strain evidence="2 3">2016D-0077</strain>
    </source>
</reference>
<evidence type="ECO:0000259" key="1">
    <source>
        <dbReference type="Pfam" id="PF01717"/>
    </source>
</evidence>
<accession>A0A7M1LG11</accession>
<feature type="domain" description="Cobalamin-independent methionine synthase MetE C-terminal/archaeal" evidence="1">
    <location>
        <begin position="9"/>
        <end position="339"/>
    </location>
</feature>
<dbReference type="Proteomes" id="UP000594749">
    <property type="component" value="Chromosome"/>
</dbReference>
<dbReference type="PANTHER" id="PTHR43844:SF1">
    <property type="entry name" value="METHIONINE SYNTHASE"/>
    <property type="match status" value="1"/>
</dbReference>
<dbReference type="EC" id="2.1.1.14" evidence="2"/>
<keyword evidence="2" id="KW-0808">Transferase</keyword>
<keyword evidence="3" id="KW-1185">Reference proteome</keyword>